<organism evidence="1 2">
    <name type="scientific">Sunxiuqinia elliptica</name>
    <dbReference type="NCBI Taxonomy" id="655355"/>
    <lineage>
        <taxon>Bacteria</taxon>
        <taxon>Pseudomonadati</taxon>
        <taxon>Bacteroidota</taxon>
        <taxon>Bacteroidia</taxon>
        <taxon>Marinilabiliales</taxon>
        <taxon>Prolixibacteraceae</taxon>
        <taxon>Sunxiuqinia</taxon>
    </lineage>
</organism>
<evidence type="ECO:0000313" key="2">
    <source>
        <dbReference type="Proteomes" id="UP000198964"/>
    </source>
</evidence>
<dbReference type="InterPro" id="IPR052707">
    <property type="entry name" value="OsmC_Ohr_Peroxiredoxin"/>
</dbReference>
<dbReference type="GO" id="GO:0006979">
    <property type="term" value="P:response to oxidative stress"/>
    <property type="evidence" value="ECO:0007669"/>
    <property type="project" value="InterPro"/>
</dbReference>
<dbReference type="Pfam" id="PF02566">
    <property type="entry name" value="OsmC"/>
    <property type="match status" value="1"/>
</dbReference>
<dbReference type="Proteomes" id="UP000198964">
    <property type="component" value="Unassembled WGS sequence"/>
</dbReference>
<evidence type="ECO:0000313" key="1">
    <source>
        <dbReference type="EMBL" id="SFE90076.1"/>
    </source>
</evidence>
<sequence length="138" mass="15167">MKTTVKANWTDSLKRGKGEFQSDNPLLNKVPYSFMKRSSGDVTLPEEFLAAAHAACFNMTMAMLLSQKQYTIESLDTACTISYDSDQVTHSELEVSVKVEGLSDDELQAIATEAKQLCPIGQAYSFPSSFKIAAEVVE</sequence>
<proteinExistence type="predicted"/>
<dbReference type="PANTHER" id="PTHR42830:SF1">
    <property type="entry name" value="OSMOTICALLY INDUCIBLE FAMILY PROTEIN"/>
    <property type="match status" value="1"/>
</dbReference>
<dbReference type="PANTHER" id="PTHR42830">
    <property type="entry name" value="OSMOTICALLY INDUCIBLE FAMILY PROTEIN"/>
    <property type="match status" value="1"/>
</dbReference>
<protein>
    <submittedName>
        <fullName evidence="1">Osmotically inducible protein OsmC</fullName>
    </submittedName>
</protein>
<keyword evidence="2" id="KW-1185">Reference proteome</keyword>
<dbReference type="Gene3D" id="3.30.300.20">
    <property type="match status" value="1"/>
</dbReference>
<dbReference type="NCBIfam" id="TIGR03562">
    <property type="entry name" value="osmo_induc_OsmC"/>
    <property type="match status" value="1"/>
</dbReference>
<dbReference type="InterPro" id="IPR015946">
    <property type="entry name" value="KH_dom-like_a/b"/>
</dbReference>
<dbReference type="InterPro" id="IPR019904">
    <property type="entry name" value="Peroxiredoxin_OsmC"/>
</dbReference>
<reference evidence="1 2" key="1">
    <citation type="submission" date="2016-10" db="EMBL/GenBank/DDBJ databases">
        <authorList>
            <person name="de Groot N.N."/>
        </authorList>
    </citation>
    <scope>NUCLEOTIDE SEQUENCE [LARGE SCALE GENOMIC DNA]</scope>
    <source>
        <strain evidence="1 2">CGMCC 1.9156</strain>
    </source>
</reference>
<dbReference type="InterPro" id="IPR003718">
    <property type="entry name" value="OsmC/Ohr_fam"/>
</dbReference>
<dbReference type="SUPFAM" id="SSF82784">
    <property type="entry name" value="OsmC-like"/>
    <property type="match status" value="1"/>
</dbReference>
<accession>A0A1I2EBW3</accession>
<dbReference type="EMBL" id="FONW01000002">
    <property type="protein sequence ID" value="SFE90076.1"/>
    <property type="molecule type" value="Genomic_DNA"/>
</dbReference>
<dbReference type="RefSeq" id="WP_093918725.1">
    <property type="nucleotide sequence ID" value="NZ_FONW01000002.1"/>
</dbReference>
<dbReference type="InterPro" id="IPR036102">
    <property type="entry name" value="OsmC/Ohrsf"/>
</dbReference>
<dbReference type="GO" id="GO:0004601">
    <property type="term" value="F:peroxidase activity"/>
    <property type="evidence" value="ECO:0007669"/>
    <property type="project" value="InterPro"/>
</dbReference>
<dbReference type="STRING" id="655355.SAMN05216283_10235"/>
<gene>
    <name evidence="1" type="ORF">SAMN05216283_10235</name>
</gene>
<dbReference type="AlphaFoldDB" id="A0A1I2EBW3"/>
<name>A0A1I2EBW3_9BACT</name>